<sequence length="87" mass="9424">MHRTIEPAIHYWGTPVVLISSLNEDGSANLAPMSSAWWLGWSCMLGLDASSQTLLNLQRQRECVLNLASAANAEAVNRLALCTGTPQ</sequence>
<proteinExistence type="predicted"/>
<protein>
    <submittedName>
        <fullName evidence="3">Uncharacterized protein</fullName>
    </submittedName>
</protein>
<evidence type="ECO:0000313" key="3">
    <source>
        <dbReference type="EMBL" id="KZS00791.1"/>
    </source>
</evidence>
<dbReference type="EMBL" id="LRGB01008516">
    <property type="protein sequence ID" value="KZS00791.1"/>
    <property type="molecule type" value="Genomic_DNA"/>
</dbReference>
<dbReference type="STRING" id="35525.A0A162C4C3"/>
<dbReference type="AlphaFoldDB" id="A0A162C4C3"/>
<dbReference type="SUPFAM" id="SSF50475">
    <property type="entry name" value="FMN-binding split barrel"/>
    <property type="match status" value="1"/>
</dbReference>
<reference evidence="3 4" key="1">
    <citation type="submission" date="2016-03" db="EMBL/GenBank/DDBJ databases">
        <title>EvidentialGene: Evidence-directed Construction of Genes on Genomes.</title>
        <authorList>
            <person name="Gilbert D.G."/>
            <person name="Choi J.-H."/>
            <person name="Mockaitis K."/>
            <person name="Colbourne J."/>
            <person name="Pfrender M."/>
        </authorList>
    </citation>
    <scope>NUCLEOTIDE SEQUENCE [LARGE SCALE GENOMIC DNA]</scope>
    <source>
        <strain evidence="3 4">Xinb3</strain>
        <tissue evidence="3">Complete organism</tissue>
    </source>
</reference>
<dbReference type="PANTHER" id="PTHR43567">
    <property type="entry name" value="FLAVOREDOXIN-RELATED-RELATED"/>
    <property type="match status" value="1"/>
</dbReference>
<gene>
    <name evidence="3" type="ORF">APZ42_002765</name>
</gene>
<evidence type="ECO:0000313" key="4">
    <source>
        <dbReference type="Proteomes" id="UP000076858"/>
    </source>
</evidence>
<keyword evidence="4" id="KW-1185">Reference proteome</keyword>
<dbReference type="Proteomes" id="UP000076858">
    <property type="component" value="Unassembled WGS sequence"/>
</dbReference>
<dbReference type="InterPro" id="IPR012349">
    <property type="entry name" value="Split_barrel_FMN-bd"/>
</dbReference>
<name>A0A162C4C3_9CRUS</name>
<dbReference type="Gene3D" id="2.30.110.10">
    <property type="entry name" value="Electron Transport, Fmn-binding Protein, Chain A"/>
    <property type="match status" value="1"/>
</dbReference>
<feature type="non-terminal residue" evidence="3">
    <location>
        <position position="87"/>
    </location>
</feature>
<keyword evidence="2" id="KW-0285">Flavoprotein</keyword>
<comment type="cofactor">
    <cofactor evidence="1">
        <name>FMN</name>
        <dbReference type="ChEBI" id="CHEBI:58210"/>
    </cofactor>
</comment>
<comment type="caution">
    <text evidence="3">The sequence shown here is derived from an EMBL/GenBank/DDBJ whole genome shotgun (WGS) entry which is preliminary data.</text>
</comment>
<organism evidence="3 4">
    <name type="scientific">Daphnia magna</name>
    <dbReference type="NCBI Taxonomy" id="35525"/>
    <lineage>
        <taxon>Eukaryota</taxon>
        <taxon>Metazoa</taxon>
        <taxon>Ecdysozoa</taxon>
        <taxon>Arthropoda</taxon>
        <taxon>Crustacea</taxon>
        <taxon>Branchiopoda</taxon>
        <taxon>Diplostraca</taxon>
        <taxon>Cladocera</taxon>
        <taxon>Anomopoda</taxon>
        <taxon>Daphniidae</taxon>
        <taxon>Daphnia</taxon>
    </lineage>
</organism>
<dbReference type="InterPro" id="IPR052174">
    <property type="entry name" value="Flavoredoxin"/>
</dbReference>
<evidence type="ECO:0000256" key="2">
    <source>
        <dbReference type="ARBA" id="ARBA00022630"/>
    </source>
</evidence>
<dbReference type="PANTHER" id="PTHR43567:SF1">
    <property type="entry name" value="FLAVOREDOXIN"/>
    <property type="match status" value="1"/>
</dbReference>
<evidence type="ECO:0000256" key="1">
    <source>
        <dbReference type="ARBA" id="ARBA00001917"/>
    </source>
</evidence>
<accession>A0A162C4C3</accession>